<dbReference type="Gene3D" id="3.50.50.60">
    <property type="entry name" value="FAD/NAD(P)-binding domain"/>
    <property type="match status" value="2"/>
</dbReference>
<evidence type="ECO:0000256" key="1">
    <source>
        <dbReference type="ARBA" id="ARBA00022630"/>
    </source>
</evidence>
<evidence type="ECO:0000313" key="7">
    <source>
        <dbReference type="EMBL" id="PLT10916.1"/>
    </source>
</evidence>
<reference evidence="7 9" key="1">
    <citation type="submission" date="2017-12" db="EMBL/GenBank/DDBJ databases">
        <title>Phylogenetic diversity of female urinary microbiome.</title>
        <authorList>
            <person name="Thomas-White K."/>
            <person name="Wolfe A.J."/>
        </authorList>
    </citation>
    <scope>NUCLEOTIDE SEQUENCE [LARGE SCALE GENOMIC DNA]</scope>
    <source>
        <strain evidence="7 9">UMB0085</strain>
    </source>
</reference>
<evidence type="ECO:0000313" key="10">
    <source>
        <dbReference type="Proteomes" id="UP000289808"/>
    </source>
</evidence>
<keyword evidence="4" id="KW-0521">NADP</keyword>
<dbReference type="EMBL" id="SCLX01000054">
    <property type="protein sequence ID" value="RXF57144.1"/>
    <property type="molecule type" value="Genomic_DNA"/>
</dbReference>
<reference evidence="8 10" key="2">
    <citation type="submission" date="2019-01" db="EMBL/GenBank/DDBJ databases">
        <title>The genome sequence of Lactobacillus crispatus L49.</title>
        <authorList>
            <person name="Zhong J."/>
            <person name="Zhang J."/>
        </authorList>
    </citation>
    <scope>NUCLEOTIDE SEQUENCE [LARGE SCALE GENOMIC DNA]</scope>
    <source>
        <strain evidence="8 10">L49</strain>
    </source>
</reference>
<comment type="caution">
    <text evidence="7">The sequence shown here is derived from an EMBL/GenBank/DDBJ whole genome shotgun (WGS) entry which is preliminary data.</text>
</comment>
<gene>
    <name evidence="6" type="ORF">ABVC42_05680</name>
    <name evidence="7" type="ORF">CYJ79_07770</name>
    <name evidence="8" type="ORF">ERD32_08525</name>
</gene>
<evidence type="ECO:0000313" key="6">
    <source>
        <dbReference type="EMBL" id="MES5149417.1"/>
    </source>
</evidence>
<dbReference type="Proteomes" id="UP001434419">
    <property type="component" value="Unassembled WGS sequence"/>
</dbReference>
<sequence>MAEKYDVIVVGAGNGGLMAAASSARMGKKTLLIERHNLAGGAATSFIRGRFEFEVALHELCEYGHADNPRAVRKMYDWLGANVKMQELPDTYRYIIYGKDGFDVKMPAGRENFINAMEKYVPGTSEKMEKLFDLCEQSMNALAEIADGKDKKEVIKKYPAFIEYATKSWDDVLNKLKLPKKAQQILGAYWCYIDIPTDEFEFPYFATMLATYVENDAYIPQRRSHDMSTALAQVIYDNGGDVWLSTTVEKILVENGQAVGVQIKGEKVFAKEVICGITPHAVYGNMMDQKCIPEYALKYANSHKLGTSAFLVYLGLNKSCRELGINDYSVFIASTGDTRKQYENCKTMDKNDFMIMNCLNTVIPNASPKGISVCYITKLVDDGVWDNVKPKDYEKLKVKIAKNAIDEYEQATGIKISDSIEEIAIAAPPTFARYMGTPDGEIYGYHCAPWDQIIGRSMDLKNVVNPLPHLYFCGGHGFMCDGYNVSYTTGLTAAKIAVSDINNMGADHE</sequence>
<dbReference type="InterPro" id="IPR052206">
    <property type="entry name" value="Retinol_saturase"/>
</dbReference>
<evidence type="ECO:0000256" key="3">
    <source>
        <dbReference type="ARBA" id="ARBA00022827"/>
    </source>
</evidence>
<keyword evidence="5" id="KW-0520">NAD</keyword>
<dbReference type="Pfam" id="PF12831">
    <property type="entry name" value="FAD_oxidored"/>
    <property type="match status" value="1"/>
</dbReference>
<dbReference type="RefSeq" id="WP_005719093.1">
    <property type="nucleotide sequence ID" value="NZ_CP046589.1"/>
</dbReference>
<dbReference type="SUPFAM" id="SSF51905">
    <property type="entry name" value="FAD/NAD(P)-binding domain"/>
    <property type="match status" value="1"/>
</dbReference>
<dbReference type="Proteomes" id="UP000235119">
    <property type="component" value="Unassembled WGS sequence"/>
</dbReference>
<keyword evidence="11" id="KW-1185">Reference proteome</keyword>
<evidence type="ECO:0000256" key="5">
    <source>
        <dbReference type="ARBA" id="ARBA00023027"/>
    </source>
</evidence>
<evidence type="ECO:0000313" key="9">
    <source>
        <dbReference type="Proteomes" id="UP000235119"/>
    </source>
</evidence>
<accession>A0A135ZF43</accession>
<evidence type="ECO:0000256" key="4">
    <source>
        <dbReference type="ARBA" id="ARBA00022857"/>
    </source>
</evidence>
<name>A0A135ZF43_9LACO</name>
<dbReference type="EMBL" id="PKIW01000037">
    <property type="protein sequence ID" value="PLT10916.1"/>
    <property type="molecule type" value="Genomic_DNA"/>
</dbReference>
<dbReference type="Proteomes" id="UP000289808">
    <property type="component" value="Unassembled WGS sequence"/>
</dbReference>
<proteinExistence type="predicted"/>
<organism evidence="7 9">
    <name type="scientific">Lactobacillus crispatus</name>
    <dbReference type="NCBI Taxonomy" id="47770"/>
    <lineage>
        <taxon>Bacteria</taxon>
        <taxon>Bacillati</taxon>
        <taxon>Bacillota</taxon>
        <taxon>Bacilli</taxon>
        <taxon>Lactobacillales</taxon>
        <taxon>Lactobacillaceae</taxon>
        <taxon>Lactobacillus</taxon>
    </lineage>
</organism>
<evidence type="ECO:0000256" key="2">
    <source>
        <dbReference type="ARBA" id="ARBA00022729"/>
    </source>
</evidence>
<keyword evidence="3" id="KW-0274">FAD</keyword>
<dbReference type="PANTHER" id="PTHR46091">
    <property type="entry name" value="BLR7054 PROTEIN"/>
    <property type="match status" value="1"/>
</dbReference>
<dbReference type="EMBL" id="JBETVU010000012">
    <property type="protein sequence ID" value="MES5149417.1"/>
    <property type="molecule type" value="Genomic_DNA"/>
</dbReference>
<evidence type="ECO:0000313" key="8">
    <source>
        <dbReference type="EMBL" id="RXF57144.1"/>
    </source>
</evidence>
<keyword evidence="1" id="KW-0285">Flavoprotein</keyword>
<dbReference type="PANTHER" id="PTHR46091:SF3">
    <property type="entry name" value="AMINE OXIDASE DOMAIN-CONTAINING PROTEIN"/>
    <property type="match status" value="1"/>
</dbReference>
<dbReference type="AlphaFoldDB" id="A0A135ZF43"/>
<keyword evidence="2" id="KW-0732">Signal</keyword>
<dbReference type="InterPro" id="IPR036188">
    <property type="entry name" value="FAD/NAD-bd_sf"/>
</dbReference>
<reference evidence="6" key="3">
    <citation type="submission" date="2024-06" db="EMBL/GenBank/DDBJ databases">
        <title>Vaginal Lactobacillus fatty acid response mechanisms reveal a metabolite-targeted strategy for bacterial vaginosis treatment.</title>
        <authorList>
            <person name="Zhu M."/>
            <person name="Blainey P.C."/>
            <person name="Bloom S.M."/>
            <person name="Kwon D.S."/>
        </authorList>
    </citation>
    <scope>NUCLEOTIDE SEQUENCE</scope>
    <source>
        <strain evidence="6">194_F1_1</strain>
    </source>
</reference>
<evidence type="ECO:0000313" key="11">
    <source>
        <dbReference type="Proteomes" id="UP001434419"/>
    </source>
</evidence>
<protein>
    <submittedName>
        <fullName evidence="7">NAD(P)/FAD-dependent oxidoreductase</fullName>
    </submittedName>
</protein>